<keyword evidence="5" id="KW-0998">Cell outer membrane</keyword>
<sequence length="481" mass="53428">MTIKRNLNSYTLIFALMLMCVSCKDMIAIPDPINTITTDKVFDNDNQANSAMTGTYSQLINAEGGISFGSGSITLLGSMGADELRISAIVPSPYYINKIPTDDGDTRQLWIGAYRNIYNANAVIEGISASTSPKLHTEFRIKLTAEAKFLRAYSYFYLVNLFGDVPMALSADFNQTSKMSRTPKAEVYAQIIKDLQDAKANLAGDFSGSKLGERIRANKWAAIAMLARVYLFTGDYANAAAAATEVINQTALFELKSDLTEVFLMNNKEAIWQLQQSNLIAPHGNATPEGYAFKAHPSIIPGEYIGYRLTDELVGEFEDQDKRKTSWLVPVTNAGTTTYYVDKYKIGFGNSAVNGPITEYYTMLRLAEQYLIRAEALTLGNSQLDLAIADLNVIRARAGVTALPLGLSKPEIVRAIEKERRTEFFAEWGHRWLDLKRTGRAHDVLSTIPVKQPWAGDYQLLYPIPVIEIQTNNNLTQNHGY</sequence>
<dbReference type="Pfam" id="PF14322">
    <property type="entry name" value="SusD-like_3"/>
    <property type="match status" value="1"/>
</dbReference>
<keyword evidence="3 6" id="KW-0732">Signal</keyword>
<accession>A0A7W8YP85</accession>
<comment type="similarity">
    <text evidence="2">Belongs to the SusD family.</text>
</comment>
<keyword evidence="4" id="KW-0472">Membrane</keyword>
<evidence type="ECO:0000259" key="8">
    <source>
        <dbReference type="Pfam" id="PF14322"/>
    </source>
</evidence>
<protein>
    <recommendedName>
        <fullName evidence="11">Outer membrane starch-binding protein</fullName>
    </recommendedName>
</protein>
<dbReference type="Gene3D" id="1.25.40.390">
    <property type="match status" value="1"/>
</dbReference>
<feature type="signal peptide" evidence="6">
    <location>
        <begin position="1"/>
        <end position="27"/>
    </location>
</feature>
<dbReference type="GO" id="GO:0009279">
    <property type="term" value="C:cell outer membrane"/>
    <property type="evidence" value="ECO:0007669"/>
    <property type="project" value="UniProtKB-SubCell"/>
</dbReference>
<dbReference type="CDD" id="cd08977">
    <property type="entry name" value="SusD"/>
    <property type="match status" value="1"/>
</dbReference>
<evidence type="ECO:0000256" key="3">
    <source>
        <dbReference type="ARBA" id="ARBA00022729"/>
    </source>
</evidence>
<organism evidence="9 10">
    <name type="scientific">Pedobacter cryoconitis</name>
    <dbReference type="NCBI Taxonomy" id="188932"/>
    <lineage>
        <taxon>Bacteria</taxon>
        <taxon>Pseudomonadati</taxon>
        <taxon>Bacteroidota</taxon>
        <taxon>Sphingobacteriia</taxon>
        <taxon>Sphingobacteriales</taxon>
        <taxon>Sphingobacteriaceae</taxon>
        <taxon>Pedobacter</taxon>
    </lineage>
</organism>
<dbReference type="RefSeq" id="WP_183865471.1">
    <property type="nucleotide sequence ID" value="NZ_JACHCF010000001.1"/>
</dbReference>
<dbReference type="AlphaFoldDB" id="A0A7W8YP85"/>
<evidence type="ECO:0000313" key="9">
    <source>
        <dbReference type="EMBL" id="MBB5619316.1"/>
    </source>
</evidence>
<feature type="domain" description="RagB/SusD" evidence="7">
    <location>
        <begin position="330"/>
        <end position="481"/>
    </location>
</feature>
<evidence type="ECO:0000256" key="4">
    <source>
        <dbReference type="ARBA" id="ARBA00023136"/>
    </source>
</evidence>
<dbReference type="Pfam" id="PF07980">
    <property type="entry name" value="SusD_RagB"/>
    <property type="match status" value="1"/>
</dbReference>
<feature type="chain" id="PRO_5031256768" description="Outer membrane starch-binding protein" evidence="6">
    <location>
        <begin position="28"/>
        <end position="481"/>
    </location>
</feature>
<evidence type="ECO:0000313" key="10">
    <source>
        <dbReference type="Proteomes" id="UP000537718"/>
    </source>
</evidence>
<evidence type="ECO:0000256" key="2">
    <source>
        <dbReference type="ARBA" id="ARBA00006275"/>
    </source>
</evidence>
<dbReference type="InterPro" id="IPR033985">
    <property type="entry name" value="SusD-like_N"/>
</dbReference>
<evidence type="ECO:0000256" key="6">
    <source>
        <dbReference type="SAM" id="SignalP"/>
    </source>
</evidence>
<reference evidence="9 10" key="1">
    <citation type="submission" date="2020-08" db="EMBL/GenBank/DDBJ databases">
        <title>Genomic Encyclopedia of Type Strains, Phase IV (KMG-V): Genome sequencing to study the core and pangenomes of soil and plant-associated prokaryotes.</title>
        <authorList>
            <person name="Whitman W."/>
        </authorList>
    </citation>
    <scope>NUCLEOTIDE SEQUENCE [LARGE SCALE GENOMIC DNA]</scope>
    <source>
        <strain evidence="9 10">MP7CTX6</strain>
    </source>
</reference>
<dbReference type="SUPFAM" id="SSF48452">
    <property type="entry name" value="TPR-like"/>
    <property type="match status" value="1"/>
</dbReference>
<gene>
    <name evidence="9" type="ORF">HDE69_000352</name>
</gene>
<comment type="subcellular location">
    <subcellularLocation>
        <location evidence="1">Cell outer membrane</location>
    </subcellularLocation>
</comment>
<evidence type="ECO:0008006" key="11">
    <source>
        <dbReference type="Google" id="ProtNLM"/>
    </source>
</evidence>
<dbReference type="EMBL" id="JACHCF010000001">
    <property type="protein sequence ID" value="MBB5619316.1"/>
    <property type="molecule type" value="Genomic_DNA"/>
</dbReference>
<dbReference type="InterPro" id="IPR012944">
    <property type="entry name" value="SusD_RagB_dom"/>
</dbReference>
<name>A0A7W8YP85_9SPHI</name>
<evidence type="ECO:0000256" key="5">
    <source>
        <dbReference type="ARBA" id="ARBA00023237"/>
    </source>
</evidence>
<dbReference type="Proteomes" id="UP000537718">
    <property type="component" value="Unassembled WGS sequence"/>
</dbReference>
<dbReference type="InterPro" id="IPR011990">
    <property type="entry name" value="TPR-like_helical_dom_sf"/>
</dbReference>
<feature type="domain" description="SusD-like N-terminal" evidence="8">
    <location>
        <begin position="96"/>
        <end position="231"/>
    </location>
</feature>
<evidence type="ECO:0000259" key="7">
    <source>
        <dbReference type="Pfam" id="PF07980"/>
    </source>
</evidence>
<comment type="caution">
    <text evidence="9">The sequence shown here is derived from an EMBL/GenBank/DDBJ whole genome shotgun (WGS) entry which is preliminary data.</text>
</comment>
<evidence type="ECO:0000256" key="1">
    <source>
        <dbReference type="ARBA" id="ARBA00004442"/>
    </source>
</evidence>
<proteinExistence type="inferred from homology"/>